<protein>
    <recommendedName>
        <fullName evidence="4">Uracil phosphoribosyltransferase</fullName>
    </recommendedName>
</protein>
<keyword evidence="3" id="KW-1185">Reference proteome</keyword>
<reference evidence="2" key="1">
    <citation type="journal article" date="2021" name="bioRxiv">
        <title>Whole Genome Assembly and Annotation of Northern Wild Rice, Zizania palustris L., Supports a Whole Genome Duplication in the Zizania Genus.</title>
        <authorList>
            <person name="Haas M."/>
            <person name="Kono T."/>
            <person name="Macchietto M."/>
            <person name="Millas R."/>
            <person name="McGilp L."/>
            <person name="Shao M."/>
            <person name="Duquette J."/>
            <person name="Hirsch C.N."/>
            <person name="Kimball J."/>
        </authorList>
    </citation>
    <scope>NUCLEOTIDE SEQUENCE</scope>
    <source>
        <tissue evidence="2">Fresh leaf tissue</tissue>
    </source>
</reference>
<proteinExistence type="predicted"/>
<feature type="region of interest" description="Disordered" evidence="1">
    <location>
        <begin position="1"/>
        <end position="22"/>
    </location>
</feature>
<sequence>MRSGKAAGAEQSSDQEHSRKKLQVVEARMPLADAFVGSGSSDGDEEEVAARGCPACLWYLTFLNTGGMITAAVDLLKDRGAKITQIRIIVVAPPALKKLHMKFPGFIVPGLGDVGDHSYGT</sequence>
<comment type="caution">
    <text evidence="2">The sequence shown here is derived from an EMBL/GenBank/DDBJ whole genome shotgun (WGS) entry which is preliminary data.</text>
</comment>
<evidence type="ECO:0008006" key="4">
    <source>
        <dbReference type="Google" id="ProtNLM"/>
    </source>
</evidence>
<evidence type="ECO:0000313" key="2">
    <source>
        <dbReference type="EMBL" id="KAG8094141.1"/>
    </source>
</evidence>
<name>A0A8J5WPY9_ZIZPA</name>
<organism evidence="2 3">
    <name type="scientific">Zizania palustris</name>
    <name type="common">Northern wild rice</name>
    <dbReference type="NCBI Taxonomy" id="103762"/>
    <lineage>
        <taxon>Eukaryota</taxon>
        <taxon>Viridiplantae</taxon>
        <taxon>Streptophyta</taxon>
        <taxon>Embryophyta</taxon>
        <taxon>Tracheophyta</taxon>
        <taxon>Spermatophyta</taxon>
        <taxon>Magnoliopsida</taxon>
        <taxon>Liliopsida</taxon>
        <taxon>Poales</taxon>
        <taxon>Poaceae</taxon>
        <taxon>BOP clade</taxon>
        <taxon>Oryzoideae</taxon>
        <taxon>Oryzeae</taxon>
        <taxon>Zizaniinae</taxon>
        <taxon>Zizania</taxon>
    </lineage>
</organism>
<evidence type="ECO:0000256" key="1">
    <source>
        <dbReference type="SAM" id="MobiDB-lite"/>
    </source>
</evidence>
<dbReference type="AlphaFoldDB" id="A0A8J5WPY9"/>
<dbReference type="Proteomes" id="UP000729402">
    <property type="component" value="Unassembled WGS sequence"/>
</dbReference>
<gene>
    <name evidence="2" type="ORF">GUJ93_ZPchr0012g22020</name>
</gene>
<accession>A0A8J5WPY9</accession>
<dbReference type="EMBL" id="JAAALK010000080">
    <property type="protein sequence ID" value="KAG8094141.1"/>
    <property type="molecule type" value="Genomic_DNA"/>
</dbReference>
<evidence type="ECO:0000313" key="3">
    <source>
        <dbReference type="Proteomes" id="UP000729402"/>
    </source>
</evidence>
<reference evidence="2" key="2">
    <citation type="submission" date="2021-02" db="EMBL/GenBank/DDBJ databases">
        <authorList>
            <person name="Kimball J.A."/>
            <person name="Haas M.W."/>
            <person name="Macchietto M."/>
            <person name="Kono T."/>
            <person name="Duquette J."/>
            <person name="Shao M."/>
        </authorList>
    </citation>
    <scope>NUCLEOTIDE SEQUENCE</scope>
    <source>
        <tissue evidence="2">Fresh leaf tissue</tissue>
    </source>
</reference>